<dbReference type="InParanoid" id="H2ZFJ3"/>
<sequence>MNKVLLVTILFALLLSSNMADAEYRRRGDGGKVCPEDLKDMTMEEQQELKQKLDDFFNRNE</sequence>
<reference evidence="2" key="3">
    <citation type="submission" date="2025-09" db="UniProtKB">
        <authorList>
            <consortium name="Ensembl"/>
        </authorList>
    </citation>
    <scope>IDENTIFICATION</scope>
</reference>
<evidence type="ECO:0000313" key="3">
    <source>
        <dbReference type="Proteomes" id="UP000007875"/>
    </source>
</evidence>
<feature type="signal peptide" evidence="1">
    <location>
        <begin position="1"/>
        <end position="22"/>
    </location>
</feature>
<dbReference type="Ensembl" id="ENSCSAVT00000016540.1">
    <property type="protein sequence ID" value="ENSCSAVP00000016359.1"/>
    <property type="gene ID" value="ENSCSAVG00000009629.1"/>
</dbReference>
<evidence type="ECO:0000313" key="2">
    <source>
        <dbReference type="Ensembl" id="ENSCSAVP00000016359.1"/>
    </source>
</evidence>
<accession>H2ZFJ3</accession>
<reference evidence="2" key="2">
    <citation type="submission" date="2025-08" db="UniProtKB">
        <authorList>
            <consortium name="Ensembl"/>
        </authorList>
    </citation>
    <scope>IDENTIFICATION</scope>
</reference>
<dbReference type="Proteomes" id="UP000007875">
    <property type="component" value="Unassembled WGS sequence"/>
</dbReference>
<evidence type="ECO:0000256" key="1">
    <source>
        <dbReference type="SAM" id="SignalP"/>
    </source>
</evidence>
<dbReference type="AlphaFoldDB" id="H2ZFJ3"/>
<proteinExistence type="predicted"/>
<organism evidence="2 3">
    <name type="scientific">Ciona savignyi</name>
    <name type="common">Pacific transparent sea squirt</name>
    <dbReference type="NCBI Taxonomy" id="51511"/>
    <lineage>
        <taxon>Eukaryota</taxon>
        <taxon>Metazoa</taxon>
        <taxon>Chordata</taxon>
        <taxon>Tunicata</taxon>
        <taxon>Ascidiacea</taxon>
        <taxon>Phlebobranchia</taxon>
        <taxon>Cionidae</taxon>
        <taxon>Ciona</taxon>
    </lineage>
</organism>
<keyword evidence="3" id="KW-1185">Reference proteome</keyword>
<reference evidence="3" key="1">
    <citation type="submission" date="2003-08" db="EMBL/GenBank/DDBJ databases">
        <authorList>
            <person name="Birren B."/>
            <person name="Nusbaum C."/>
            <person name="Abebe A."/>
            <person name="Abouelleil A."/>
            <person name="Adekoya E."/>
            <person name="Ait-zahra M."/>
            <person name="Allen N."/>
            <person name="Allen T."/>
            <person name="An P."/>
            <person name="Anderson M."/>
            <person name="Anderson S."/>
            <person name="Arachchi H."/>
            <person name="Armbruster J."/>
            <person name="Bachantsang P."/>
            <person name="Baldwin J."/>
            <person name="Barry A."/>
            <person name="Bayul T."/>
            <person name="Blitshsteyn B."/>
            <person name="Bloom T."/>
            <person name="Blye J."/>
            <person name="Boguslavskiy L."/>
            <person name="Borowsky M."/>
            <person name="Boukhgalter B."/>
            <person name="Brunache A."/>
            <person name="Butler J."/>
            <person name="Calixte N."/>
            <person name="Calvo S."/>
            <person name="Camarata J."/>
            <person name="Campo K."/>
            <person name="Chang J."/>
            <person name="Cheshatsang Y."/>
            <person name="Citroen M."/>
            <person name="Collymore A."/>
            <person name="Considine T."/>
            <person name="Cook A."/>
            <person name="Cooke P."/>
            <person name="Corum B."/>
            <person name="Cuomo C."/>
            <person name="David R."/>
            <person name="Dawoe T."/>
            <person name="Degray S."/>
            <person name="Dodge S."/>
            <person name="Dooley K."/>
            <person name="Dorje P."/>
            <person name="Dorjee K."/>
            <person name="Dorris L."/>
            <person name="Duffey N."/>
            <person name="Dupes A."/>
            <person name="Elkins T."/>
            <person name="Engels R."/>
            <person name="Erickson J."/>
            <person name="Farina A."/>
            <person name="Faro S."/>
            <person name="Ferreira P."/>
            <person name="Fischer H."/>
            <person name="Fitzgerald M."/>
            <person name="Foley K."/>
            <person name="Gage D."/>
            <person name="Galagan J."/>
            <person name="Gearin G."/>
            <person name="Gnerre S."/>
            <person name="Gnirke A."/>
            <person name="Goyette A."/>
            <person name="Graham J."/>
            <person name="Grandbois E."/>
            <person name="Gyaltsen K."/>
            <person name="Hafez N."/>
            <person name="Hagopian D."/>
            <person name="Hagos B."/>
            <person name="Hall J."/>
            <person name="Hatcher B."/>
            <person name="Heller A."/>
            <person name="Higgins H."/>
            <person name="Honan T."/>
            <person name="Horn A."/>
            <person name="Houde N."/>
            <person name="Hughes L."/>
            <person name="Hulme W."/>
            <person name="Husby E."/>
            <person name="Iliev I."/>
            <person name="Jaffe D."/>
            <person name="Jones C."/>
            <person name="Kamal M."/>
            <person name="Kamat A."/>
            <person name="Kamvysselis M."/>
            <person name="Karlsson E."/>
            <person name="Kells C."/>
            <person name="Kieu A."/>
            <person name="Kisner P."/>
            <person name="Kodira C."/>
            <person name="Kulbokas E."/>
            <person name="Labutti K."/>
            <person name="Lama D."/>
            <person name="Landers T."/>
            <person name="Leger J."/>
            <person name="Levine S."/>
            <person name="Lewis D."/>
            <person name="Lewis T."/>
            <person name="Lindblad-toh K."/>
            <person name="Liu X."/>
            <person name="Lokyitsang T."/>
            <person name="Lokyitsang Y."/>
            <person name="Lucien O."/>
            <person name="Lui A."/>
            <person name="Ma L.J."/>
            <person name="Mabbitt R."/>
            <person name="Macdonald J."/>
            <person name="Maclean C."/>
            <person name="Major J."/>
            <person name="Manning J."/>
            <person name="Marabella R."/>
            <person name="Maru K."/>
            <person name="Matthews C."/>
            <person name="Mauceli E."/>
            <person name="Mccarthy M."/>
            <person name="Mcdonough S."/>
            <person name="Mcghee T."/>
            <person name="Meldrim J."/>
            <person name="Meneus L."/>
            <person name="Mesirov J."/>
            <person name="Mihalev A."/>
            <person name="Mihova T."/>
            <person name="Mikkelsen T."/>
            <person name="Mlenga V."/>
            <person name="Moru K."/>
            <person name="Mozes J."/>
            <person name="Mulrain L."/>
            <person name="Munson G."/>
            <person name="Naylor J."/>
            <person name="Newes C."/>
            <person name="Nguyen C."/>
            <person name="Nguyen N."/>
            <person name="Nguyen T."/>
            <person name="Nicol R."/>
            <person name="Nielsen C."/>
            <person name="Nizzari M."/>
            <person name="Norbu C."/>
            <person name="Norbu N."/>
            <person name="O'donnell P."/>
            <person name="Okoawo O."/>
            <person name="O'leary S."/>
            <person name="Omotosho B."/>
            <person name="O'neill K."/>
            <person name="Osman S."/>
            <person name="Parker S."/>
            <person name="Perrin D."/>
            <person name="Phunkhang P."/>
            <person name="Piqani B."/>
            <person name="Purcell S."/>
            <person name="Rachupka T."/>
            <person name="Ramasamy U."/>
            <person name="Rameau R."/>
            <person name="Ray V."/>
            <person name="Raymond C."/>
            <person name="Retta R."/>
            <person name="Richardson S."/>
            <person name="Rise C."/>
            <person name="Rodriguez J."/>
            <person name="Rogers J."/>
            <person name="Rogov P."/>
            <person name="Rutman M."/>
            <person name="Schupbach R."/>
            <person name="Seaman C."/>
            <person name="Settipalli S."/>
            <person name="Sharpe T."/>
            <person name="Sheridan J."/>
            <person name="Sherpa N."/>
            <person name="Shi J."/>
            <person name="Smirnov S."/>
            <person name="Smith C."/>
            <person name="Sougnez C."/>
            <person name="Spencer B."/>
            <person name="Stalker J."/>
            <person name="Stange-thomann N."/>
            <person name="Stavropoulos S."/>
            <person name="Stetson K."/>
            <person name="Stone C."/>
            <person name="Stone S."/>
            <person name="Stubbs M."/>
            <person name="Talamas J."/>
            <person name="Tchuinga P."/>
            <person name="Tenzing P."/>
            <person name="Tesfaye S."/>
            <person name="Theodore J."/>
            <person name="Thoulutsang Y."/>
            <person name="Topham K."/>
            <person name="Towey S."/>
            <person name="Tsamla T."/>
            <person name="Tsomo N."/>
            <person name="Vallee D."/>
            <person name="Vassiliev H."/>
            <person name="Venkataraman V."/>
            <person name="Vinson J."/>
            <person name="Vo A."/>
            <person name="Wade C."/>
            <person name="Wang S."/>
            <person name="Wangchuk T."/>
            <person name="Wangdi T."/>
            <person name="Whittaker C."/>
            <person name="Wilkinson J."/>
            <person name="Wu Y."/>
            <person name="Wyman D."/>
            <person name="Yadav S."/>
            <person name="Yang S."/>
            <person name="Yang X."/>
            <person name="Yeager S."/>
            <person name="Yee E."/>
            <person name="Young G."/>
            <person name="Zainoun J."/>
            <person name="Zembeck L."/>
            <person name="Zimmer A."/>
            <person name="Zody M."/>
            <person name="Lander E."/>
        </authorList>
    </citation>
    <scope>NUCLEOTIDE SEQUENCE [LARGE SCALE GENOMIC DNA]</scope>
</reference>
<protein>
    <submittedName>
        <fullName evidence="2">Uncharacterized protein</fullName>
    </submittedName>
</protein>
<name>H2ZFJ3_CIOSA</name>
<dbReference type="HOGENOM" id="CLU_2921921_0_0_1"/>
<feature type="chain" id="PRO_5003578953" evidence="1">
    <location>
        <begin position="23"/>
        <end position="61"/>
    </location>
</feature>
<keyword evidence="1" id="KW-0732">Signal</keyword>